<dbReference type="AlphaFoldDB" id="A0A5N6U5B8"/>
<sequence length="163" mass="17858">MRLAGVGQVGGPVLRPCGHIPCIHGGLLVRCETAVGGSVLREVRRSFIAGTEIMQQDSTRVAVHQGMRDFQVQSKLLVADLIRAKTQRRFIFARSKGRDGTSLPGRRTDDNTRGDSIWLQDQLVKLARSVMALDKCCPENCVAADQFSPRIDNPLCCRSPTIG</sequence>
<gene>
    <name evidence="1" type="ORF">BDV25DRAFT_149053</name>
</gene>
<evidence type="ECO:0000313" key="1">
    <source>
        <dbReference type="EMBL" id="KAE8153730.1"/>
    </source>
</evidence>
<accession>A0A5N6U5B8</accession>
<name>A0A5N6U5B8_ASPAV</name>
<reference evidence="1 2" key="1">
    <citation type="submission" date="2019-04" db="EMBL/GenBank/DDBJ databases">
        <title>Friends and foes A comparative genomics study of 23 Aspergillus species from section Flavi.</title>
        <authorList>
            <consortium name="DOE Joint Genome Institute"/>
            <person name="Kjaerbolling I."/>
            <person name="Vesth T."/>
            <person name="Frisvad J.C."/>
            <person name="Nybo J.L."/>
            <person name="Theobald S."/>
            <person name="Kildgaard S."/>
            <person name="Isbrandt T."/>
            <person name="Kuo A."/>
            <person name="Sato A."/>
            <person name="Lyhne E.K."/>
            <person name="Kogle M.E."/>
            <person name="Wiebenga A."/>
            <person name="Kun R.S."/>
            <person name="Lubbers R.J."/>
            <person name="Makela M.R."/>
            <person name="Barry K."/>
            <person name="Chovatia M."/>
            <person name="Clum A."/>
            <person name="Daum C."/>
            <person name="Haridas S."/>
            <person name="He G."/>
            <person name="LaButti K."/>
            <person name="Lipzen A."/>
            <person name="Mondo S."/>
            <person name="Riley R."/>
            <person name="Salamov A."/>
            <person name="Simmons B.A."/>
            <person name="Magnuson J.K."/>
            <person name="Henrissat B."/>
            <person name="Mortensen U.H."/>
            <person name="Larsen T.O."/>
            <person name="Devries R.P."/>
            <person name="Grigoriev I.V."/>
            <person name="Machida M."/>
            <person name="Baker S.E."/>
            <person name="Andersen M.R."/>
        </authorList>
    </citation>
    <scope>NUCLEOTIDE SEQUENCE [LARGE SCALE GENOMIC DNA]</scope>
    <source>
        <strain evidence="1 2">IBT 18842</strain>
    </source>
</reference>
<dbReference type="Proteomes" id="UP000325780">
    <property type="component" value="Unassembled WGS sequence"/>
</dbReference>
<organism evidence="1 2">
    <name type="scientific">Aspergillus avenaceus</name>
    <dbReference type="NCBI Taxonomy" id="36643"/>
    <lineage>
        <taxon>Eukaryota</taxon>
        <taxon>Fungi</taxon>
        <taxon>Dikarya</taxon>
        <taxon>Ascomycota</taxon>
        <taxon>Pezizomycotina</taxon>
        <taxon>Eurotiomycetes</taxon>
        <taxon>Eurotiomycetidae</taxon>
        <taxon>Eurotiales</taxon>
        <taxon>Aspergillaceae</taxon>
        <taxon>Aspergillus</taxon>
        <taxon>Aspergillus subgen. Circumdati</taxon>
    </lineage>
</organism>
<dbReference type="EMBL" id="ML742036">
    <property type="protein sequence ID" value="KAE8153730.1"/>
    <property type="molecule type" value="Genomic_DNA"/>
</dbReference>
<proteinExistence type="predicted"/>
<evidence type="ECO:0000313" key="2">
    <source>
        <dbReference type="Proteomes" id="UP000325780"/>
    </source>
</evidence>
<keyword evidence="2" id="KW-1185">Reference proteome</keyword>
<protein>
    <submittedName>
        <fullName evidence="1">Uncharacterized protein</fullName>
    </submittedName>
</protein>